<dbReference type="GO" id="GO:0000160">
    <property type="term" value="P:phosphorelay signal transduction system"/>
    <property type="evidence" value="ECO:0007669"/>
    <property type="project" value="UniProtKB-KW"/>
</dbReference>
<dbReference type="GO" id="GO:0005737">
    <property type="term" value="C:cytoplasm"/>
    <property type="evidence" value="ECO:0007669"/>
    <property type="project" value="UniProtKB-SubCell"/>
</dbReference>
<dbReference type="Gene3D" id="1.10.10.60">
    <property type="entry name" value="Homeodomain-like"/>
    <property type="match status" value="2"/>
</dbReference>
<keyword evidence="4" id="KW-0902">Two-component regulatory system</keyword>
<dbReference type="PROSITE" id="PS50110">
    <property type="entry name" value="RESPONSE_REGULATORY"/>
    <property type="match status" value="1"/>
</dbReference>
<dbReference type="GO" id="GO:0043565">
    <property type="term" value="F:sequence-specific DNA binding"/>
    <property type="evidence" value="ECO:0007669"/>
    <property type="project" value="InterPro"/>
</dbReference>
<dbReference type="GO" id="GO:0003700">
    <property type="term" value="F:DNA-binding transcription factor activity"/>
    <property type="evidence" value="ECO:0007669"/>
    <property type="project" value="InterPro"/>
</dbReference>
<keyword evidence="7" id="KW-0804">Transcription</keyword>
<dbReference type="Pfam" id="PF12833">
    <property type="entry name" value="HTH_18"/>
    <property type="match status" value="1"/>
</dbReference>
<accession>A0A3D9IS53</accession>
<dbReference type="SMART" id="SM00448">
    <property type="entry name" value="REC"/>
    <property type="match status" value="1"/>
</dbReference>
<keyword evidence="6" id="KW-0238">DNA-binding</keyword>
<evidence type="ECO:0000256" key="2">
    <source>
        <dbReference type="ARBA" id="ARBA00022490"/>
    </source>
</evidence>
<evidence type="ECO:0000256" key="9">
    <source>
        <dbReference type="SAM" id="Coils"/>
    </source>
</evidence>
<dbReference type="InterPro" id="IPR041522">
    <property type="entry name" value="CdaR_GGDEF"/>
</dbReference>
<dbReference type="InterPro" id="IPR020449">
    <property type="entry name" value="Tscrpt_reg_AraC-type_HTH"/>
</dbReference>
<dbReference type="OrthoDB" id="9794370at2"/>
<dbReference type="CDD" id="cd17536">
    <property type="entry name" value="REC_YesN-like"/>
    <property type="match status" value="1"/>
</dbReference>
<reference evidence="12 13" key="1">
    <citation type="submission" date="2018-07" db="EMBL/GenBank/DDBJ databases">
        <title>Genomic Encyclopedia of Type Strains, Phase III (KMG-III): the genomes of soil and plant-associated and newly described type strains.</title>
        <authorList>
            <person name="Whitman W."/>
        </authorList>
    </citation>
    <scope>NUCLEOTIDE SEQUENCE [LARGE SCALE GENOMIC DNA]</scope>
    <source>
        <strain evidence="12 13">CECT 7287</strain>
    </source>
</reference>
<keyword evidence="3 8" id="KW-0597">Phosphoprotein</keyword>
<dbReference type="SUPFAM" id="SSF52172">
    <property type="entry name" value="CheY-like"/>
    <property type="match status" value="1"/>
</dbReference>
<feature type="coiled-coil region" evidence="9">
    <location>
        <begin position="399"/>
        <end position="426"/>
    </location>
</feature>
<evidence type="ECO:0000256" key="5">
    <source>
        <dbReference type="ARBA" id="ARBA00023015"/>
    </source>
</evidence>
<dbReference type="SMART" id="SM00342">
    <property type="entry name" value="HTH_ARAC"/>
    <property type="match status" value="1"/>
</dbReference>
<evidence type="ECO:0000256" key="4">
    <source>
        <dbReference type="ARBA" id="ARBA00023012"/>
    </source>
</evidence>
<dbReference type="InterPro" id="IPR051552">
    <property type="entry name" value="HptR"/>
</dbReference>
<dbReference type="Pfam" id="PF00072">
    <property type="entry name" value="Response_reg"/>
    <property type="match status" value="1"/>
</dbReference>
<dbReference type="Gene3D" id="3.40.50.2300">
    <property type="match status" value="1"/>
</dbReference>
<feature type="modified residue" description="4-aspartylphosphate" evidence="8">
    <location>
        <position position="55"/>
    </location>
</feature>
<dbReference type="RefSeq" id="WP_116063239.1">
    <property type="nucleotide sequence ID" value="NZ_QRDZ01000022.1"/>
</dbReference>
<comment type="subcellular location">
    <subcellularLocation>
        <location evidence="1">Cytoplasm</location>
    </subcellularLocation>
</comment>
<dbReference type="Pfam" id="PF17853">
    <property type="entry name" value="GGDEF_2"/>
    <property type="match status" value="1"/>
</dbReference>
<evidence type="ECO:0000256" key="3">
    <source>
        <dbReference type="ARBA" id="ARBA00022553"/>
    </source>
</evidence>
<evidence type="ECO:0000259" key="11">
    <source>
        <dbReference type="PROSITE" id="PS50110"/>
    </source>
</evidence>
<evidence type="ECO:0000256" key="1">
    <source>
        <dbReference type="ARBA" id="ARBA00004496"/>
    </source>
</evidence>
<organism evidence="12 13">
    <name type="scientific">Cohnella phaseoli</name>
    <dbReference type="NCBI Taxonomy" id="456490"/>
    <lineage>
        <taxon>Bacteria</taxon>
        <taxon>Bacillati</taxon>
        <taxon>Bacillota</taxon>
        <taxon>Bacilli</taxon>
        <taxon>Bacillales</taxon>
        <taxon>Paenibacillaceae</taxon>
        <taxon>Cohnella</taxon>
    </lineage>
</organism>
<evidence type="ECO:0000313" key="12">
    <source>
        <dbReference type="EMBL" id="RED64508.1"/>
    </source>
</evidence>
<proteinExistence type="predicted"/>
<evidence type="ECO:0000313" key="13">
    <source>
        <dbReference type="Proteomes" id="UP000256977"/>
    </source>
</evidence>
<dbReference type="EMBL" id="QRDZ01000022">
    <property type="protein sequence ID" value="RED64508.1"/>
    <property type="molecule type" value="Genomic_DNA"/>
</dbReference>
<evidence type="ECO:0000256" key="6">
    <source>
        <dbReference type="ARBA" id="ARBA00023125"/>
    </source>
</evidence>
<name>A0A3D9IS53_9BACL</name>
<dbReference type="PANTHER" id="PTHR42713:SF3">
    <property type="entry name" value="TRANSCRIPTIONAL REGULATORY PROTEIN HPTR"/>
    <property type="match status" value="1"/>
</dbReference>
<protein>
    <submittedName>
        <fullName evidence="12">YesN/AraC family two-component response regulator</fullName>
    </submittedName>
</protein>
<dbReference type="PRINTS" id="PR00032">
    <property type="entry name" value="HTHARAC"/>
</dbReference>
<evidence type="ECO:0000259" key="10">
    <source>
        <dbReference type="PROSITE" id="PS01124"/>
    </source>
</evidence>
<dbReference type="InterPro" id="IPR011006">
    <property type="entry name" value="CheY-like_superfamily"/>
</dbReference>
<dbReference type="AlphaFoldDB" id="A0A3D9IS53"/>
<sequence length="541" mass="63502">MFKVLIAEDEMLVRVGLKNAIEWDKFGMTVIADVPNGQEAWEVYQRDAPDIVITDIKMPVMDGMELIGRIRETDQTTKVVILTCMEDFDLVRKALVHHVSEYILKLEMTPEQIEKLLSRLQHEMKTSPQRPSPQHLESEHDAVKENLIKDYLFCNGYTEREFAAKVDYLQLNLKPTRMIVSAMEIDQYWRLRDRFQDQKGQLTRRSLLNVLNEVLRGYERGEVFHDEESRYVMLFSFHDLLSEQQIYENLYKIIDHIRKVMSTYFNVTVSFGISDIQSGYGALIRQYRQSIQALERKFFYGPGKNAFVERGDNELIGGELREKLLGLAEGWEVGDGYKKLLAEKIHAFLDAGSALSKQEVQKQFMQWLLWPISTLHLARTNRIEFFTTYADRIMNAETLDEMIEAYRQYLAELARLHAQKRTVSREINNVLQFIEANYERDITLEELAELVQMSPNYLSGLFKKEMQQNYADYLVQYRIEQAKELLLGTYLKTYEVAEKTGFTNHSYFSRAFKKITGSSPREFRRQWMVDWSKAGESDDQE</sequence>
<dbReference type="InterPro" id="IPR018060">
    <property type="entry name" value="HTH_AraC"/>
</dbReference>
<keyword evidence="13" id="KW-1185">Reference proteome</keyword>
<evidence type="ECO:0000256" key="8">
    <source>
        <dbReference type="PROSITE-ProRule" id="PRU00169"/>
    </source>
</evidence>
<feature type="domain" description="HTH araC/xylS-type" evidence="10">
    <location>
        <begin position="428"/>
        <end position="526"/>
    </location>
</feature>
<dbReference type="SUPFAM" id="SSF46689">
    <property type="entry name" value="Homeodomain-like"/>
    <property type="match status" value="2"/>
</dbReference>
<dbReference type="InterPro" id="IPR001789">
    <property type="entry name" value="Sig_transdc_resp-reg_receiver"/>
</dbReference>
<dbReference type="PANTHER" id="PTHR42713">
    <property type="entry name" value="HISTIDINE KINASE-RELATED"/>
    <property type="match status" value="1"/>
</dbReference>
<keyword evidence="2" id="KW-0963">Cytoplasm</keyword>
<dbReference type="InterPro" id="IPR009057">
    <property type="entry name" value="Homeodomain-like_sf"/>
</dbReference>
<dbReference type="Proteomes" id="UP000256977">
    <property type="component" value="Unassembled WGS sequence"/>
</dbReference>
<gene>
    <name evidence="12" type="ORF">DFP98_12260</name>
</gene>
<keyword evidence="5" id="KW-0805">Transcription regulation</keyword>
<evidence type="ECO:0000256" key="7">
    <source>
        <dbReference type="ARBA" id="ARBA00023163"/>
    </source>
</evidence>
<feature type="domain" description="Response regulatory" evidence="11">
    <location>
        <begin position="3"/>
        <end position="120"/>
    </location>
</feature>
<dbReference type="PROSITE" id="PS01124">
    <property type="entry name" value="HTH_ARAC_FAMILY_2"/>
    <property type="match status" value="1"/>
</dbReference>
<keyword evidence="9" id="KW-0175">Coiled coil</keyword>
<comment type="caution">
    <text evidence="12">The sequence shown here is derived from an EMBL/GenBank/DDBJ whole genome shotgun (WGS) entry which is preliminary data.</text>
</comment>